<dbReference type="InterPro" id="IPR025649">
    <property type="entry name" value="DUF4360"/>
</dbReference>
<gene>
    <name evidence="1" type="ORF">EJ08DRAFT_587120</name>
</gene>
<accession>A0A9P4NT03</accession>
<dbReference type="PANTHER" id="PTHR38847">
    <property type="match status" value="1"/>
</dbReference>
<sequence>MRSYIPYVVLSSALVQATTFRPQDAPPGTQLLNVVFNGNGCPTGGATSWSSTLNGTLSFLTPELKATSGRDIPRAERRKVCQANFSVAYPTGWQFGVKRVRWSGYADLASGVSAVATGFVYFSGETDDKIWVMNLDGELHKGYTAAYEPASASDVSWSACSGREAALNVKVESRFEKPSDNSLSSITIDEFDTQIQWRQC</sequence>
<dbReference type="EMBL" id="MU007031">
    <property type="protein sequence ID" value="KAF2431619.1"/>
    <property type="molecule type" value="Genomic_DNA"/>
</dbReference>
<dbReference type="PANTHER" id="PTHR38847:SF1">
    <property type="entry name" value="PSEUDOURIDINE SYNTHASE RSUA_RLUA-LIKE DOMAIN-CONTAINING PROTEIN"/>
    <property type="match status" value="1"/>
</dbReference>
<dbReference type="AlphaFoldDB" id="A0A9P4NT03"/>
<dbReference type="OrthoDB" id="152248at2759"/>
<proteinExistence type="predicted"/>
<keyword evidence="2" id="KW-1185">Reference proteome</keyword>
<dbReference type="Proteomes" id="UP000800235">
    <property type="component" value="Unassembled WGS sequence"/>
</dbReference>
<reference evidence="1" key="1">
    <citation type="journal article" date="2020" name="Stud. Mycol.">
        <title>101 Dothideomycetes genomes: a test case for predicting lifestyles and emergence of pathogens.</title>
        <authorList>
            <person name="Haridas S."/>
            <person name="Albert R."/>
            <person name="Binder M."/>
            <person name="Bloem J."/>
            <person name="Labutti K."/>
            <person name="Salamov A."/>
            <person name="Andreopoulos B."/>
            <person name="Baker S."/>
            <person name="Barry K."/>
            <person name="Bills G."/>
            <person name="Bluhm B."/>
            <person name="Cannon C."/>
            <person name="Castanera R."/>
            <person name="Culley D."/>
            <person name="Daum C."/>
            <person name="Ezra D."/>
            <person name="Gonzalez J."/>
            <person name="Henrissat B."/>
            <person name="Kuo A."/>
            <person name="Liang C."/>
            <person name="Lipzen A."/>
            <person name="Lutzoni F."/>
            <person name="Magnuson J."/>
            <person name="Mondo S."/>
            <person name="Nolan M."/>
            <person name="Ohm R."/>
            <person name="Pangilinan J."/>
            <person name="Park H.-J."/>
            <person name="Ramirez L."/>
            <person name="Alfaro M."/>
            <person name="Sun H."/>
            <person name="Tritt A."/>
            <person name="Yoshinaga Y."/>
            <person name="Zwiers L.-H."/>
            <person name="Turgeon B."/>
            <person name="Goodwin S."/>
            <person name="Spatafora J."/>
            <person name="Crous P."/>
            <person name="Grigoriev I."/>
        </authorList>
    </citation>
    <scope>NUCLEOTIDE SEQUENCE</scope>
    <source>
        <strain evidence="1">CBS 130266</strain>
    </source>
</reference>
<evidence type="ECO:0008006" key="3">
    <source>
        <dbReference type="Google" id="ProtNLM"/>
    </source>
</evidence>
<protein>
    <recommendedName>
        <fullName evidence="3">Secreted protein</fullName>
    </recommendedName>
</protein>
<organism evidence="1 2">
    <name type="scientific">Tothia fuscella</name>
    <dbReference type="NCBI Taxonomy" id="1048955"/>
    <lineage>
        <taxon>Eukaryota</taxon>
        <taxon>Fungi</taxon>
        <taxon>Dikarya</taxon>
        <taxon>Ascomycota</taxon>
        <taxon>Pezizomycotina</taxon>
        <taxon>Dothideomycetes</taxon>
        <taxon>Pleosporomycetidae</taxon>
        <taxon>Venturiales</taxon>
        <taxon>Cylindrosympodiaceae</taxon>
        <taxon>Tothia</taxon>
    </lineage>
</organism>
<dbReference type="Pfam" id="PF14273">
    <property type="entry name" value="DUF4360"/>
    <property type="match status" value="1"/>
</dbReference>
<name>A0A9P4NT03_9PEZI</name>
<evidence type="ECO:0000313" key="1">
    <source>
        <dbReference type="EMBL" id="KAF2431619.1"/>
    </source>
</evidence>
<comment type="caution">
    <text evidence="1">The sequence shown here is derived from an EMBL/GenBank/DDBJ whole genome shotgun (WGS) entry which is preliminary data.</text>
</comment>
<evidence type="ECO:0000313" key="2">
    <source>
        <dbReference type="Proteomes" id="UP000800235"/>
    </source>
</evidence>